<keyword evidence="4" id="KW-1185">Reference proteome</keyword>
<dbReference type="RefSeq" id="WP_386823441.1">
    <property type="nucleotide sequence ID" value="NZ_JBHTIF010000001.1"/>
</dbReference>
<dbReference type="Proteomes" id="UP001597110">
    <property type="component" value="Unassembled WGS sequence"/>
</dbReference>
<gene>
    <name evidence="3" type="ORF">ACFQ0E_09670</name>
</gene>
<organism evidence="3 4">
    <name type="scientific">Lysobacter brunescens</name>
    <dbReference type="NCBI Taxonomy" id="262323"/>
    <lineage>
        <taxon>Bacteria</taxon>
        <taxon>Pseudomonadati</taxon>
        <taxon>Pseudomonadota</taxon>
        <taxon>Gammaproteobacteria</taxon>
        <taxon>Lysobacterales</taxon>
        <taxon>Lysobacteraceae</taxon>
        <taxon>Lysobacter</taxon>
    </lineage>
</organism>
<proteinExistence type="predicted"/>
<dbReference type="CDD" id="cd02224">
    <property type="entry name" value="cupin_SPO2919-like"/>
    <property type="match status" value="1"/>
</dbReference>
<dbReference type="InterPro" id="IPR011051">
    <property type="entry name" value="RmlC_Cupin_sf"/>
</dbReference>
<dbReference type="InterPro" id="IPR051610">
    <property type="entry name" value="GPI/OXD"/>
</dbReference>
<evidence type="ECO:0000256" key="1">
    <source>
        <dbReference type="ARBA" id="ARBA00022723"/>
    </source>
</evidence>
<protein>
    <submittedName>
        <fullName evidence="3">Cupin domain-containing protein</fullName>
    </submittedName>
</protein>
<keyword evidence="1" id="KW-0479">Metal-binding</keyword>
<name>A0ABW2YF30_9GAMM</name>
<feature type="domain" description="Cupin type-2" evidence="2">
    <location>
        <begin position="60"/>
        <end position="132"/>
    </location>
</feature>
<accession>A0ABW2YF30</accession>
<evidence type="ECO:0000313" key="3">
    <source>
        <dbReference type="EMBL" id="MFD0725865.1"/>
    </source>
</evidence>
<dbReference type="Gene3D" id="2.60.120.10">
    <property type="entry name" value="Jelly Rolls"/>
    <property type="match status" value="1"/>
</dbReference>
<evidence type="ECO:0000313" key="4">
    <source>
        <dbReference type="Proteomes" id="UP001597110"/>
    </source>
</evidence>
<dbReference type="SUPFAM" id="SSF51182">
    <property type="entry name" value="RmlC-like cupins"/>
    <property type="match status" value="1"/>
</dbReference>
<dbReference type="EMBL" id="JBHTIF010000001">
    <property type="protein sequence ID" value="MFD0725865.1"/>
    <property type="molecule type" value="Genomic_DNA"/>
</dbReference>
<dbReference type="InterPro" id="IPR014710">
    <property type="entry name" value="RmlC-like_jellyroll"/>
</dbReference>
<dbReference type="PANTHER" id="PTHR35848">
    <property type="entry name" value="OXALATE-BINDING PROTEIN"/>
    <property type="match status" value="1"/>
</dbReference>
<dbReference type="PANTHER" id="PTHR35848:SF6">
    <property type="entry name" value="CUPIN TYPE-2 DOMAIN-CONTAINING PROTEIN"/>
    <property type="match status" value="1"/>
</dbReference>
<dbReference type="InterPro" id="IPR013096">
    <property type="entry name" value="Cupin_2"/>
</dbReference>
<reference evidence="4" key="1">
    <citation type="journal article" date="2019" name="Int. J. Syst. Evol. Microbiol.">
        <title>The Global Catalogue of Microorganisms (GCM) 10K type strain sequencing project: providing services to taxonomists for standard genome sequencing and annotation.</title>
        <authorList>
            <consortium name="The Broad Institute Genomics Platform"/>
            <consortium name="The Broad Institute Genome Sequencing Center for Infectious Disease"/>
            <person name="Wu L."/>
            <person name="Ma J."/>
        </authorList>
    </citation>
    <scope>NUCLEOTIDE SEQUENCE [LARGE SCALE GENOMIC DNA]</scope>
    <source>
        <strain evidence="4">CCUG 55585</strain>
    </source>
</reference>
<comment type="caution">
    <text evidence="3">The sequence shown here is derived from an EMBL/GenBank/DDBJ whole genome shotgun (WGS) entry which is preliminary data.</text>
</comment>
<evidence type="ECO:0000259" key="2">
    <source>
        <dbReference type="Pfam" id="PF07883"/>
    </source>
</evidence>
<dbReference type="Pfam" id="PF07883">
    <property type="entry name" value="Cupin_2"/>
    <property type="match status" value="1"/>
</dbReference>
<sequence>MSNEGPAAMTAPILNLDDVELIDLAERARQRGTTMPEGRFGGSIGPISPRIGARKLGYNLTVIAPGKAAFPKHSHRANEEMFFVIEGTGELRLGDALHPVRAGDVIACQPGGPETAHQLVNTGDIPLRVLAVSTMEYPEICEYPDSGKFLASTGFQSGDFRHIGRPGDGLDYWDGEGDDCNDSATDSRG</sequence>